<protein>
    <submittedName>
        <fullName evidence="1">Uncharacterized protein</fullName>
    </submittedName>
</protein>
<organism evidence="1 2">
    <name type="scientific">Chromobacterium amazonense</name>
    <dbReference type="NCBI Taxonomy" id="1382803"/>
    <lineage>
        <taxon>Bacteria</taxon>
        <taxon>Pseudomonadati</taxon>
        <taxon>Pseudomonadota</taxon>
        <taxon>Betaproteobacteria</taxon>
        <taxon>Neisseriales</taxon>
        <taxon>Chromobacteriaceae</taxon>
        <taxon>Chromobacterium</taxon>
    </lineage>
</organism>
<dbReference type="RefSeq" id="WP_106076670.1">
    <property type="nucleotide sequence ID" value="NZ_MTBD01000024.1"/>
</dbReference>
<gene>
    <name evidence="1" type="ORF">BUE93_09660</name>
</gene>
<reference evidence="1 2" key="1">
    <citation type="submission" date="2017-01" db="EMBL/GenBank/DDBJ databases">
        <title>New insights into the genetic diversity of Chromobacterium isolated from tropical freshwater lake.</title>
        <authorList>
            <person name="Santos A.B."/>
            <person name="Nascimento A.M."/>
            <person name="Da Silva P.C."/>
        </authorList>
    </citation>
    <scope>NUCLEOTIDE SEQUENCE [LARGE SCALE GENOMIC DNA]</scope>
    <source>
        <strain evidence="1 2">56AF</strain>
    </source>
</reference>
<dbReference type="EMBL" id="MTBD01000024">
    <property type="protein sequence ID" value="PRP70915.1"/>
    <property type="molecule type" value="Genomic_DNA"/>
</dbReference>
<dbReference type="AlphaFoldDB" id="A0A2S9X5G4"/>
<comment type="caution">
    <text evidence="1">The sequence shown here is derived from an EMBL/GenBank/DDBJ whole genome shotgun (WGS) entry which is preliminary data.</text>
</comment>
<evidence type="ECO:0000313" key="2">
    <source>
        <dbReference type="Proteomes" id="UP000239469"/>
    </source>
</evidence>
<proteinExistence type="predicted"/>
<sequence length="76" mass="8331">MRLFLLMACLGCFLAGAALVDYFVLYGPEQDSPPVFRLDLQAEQDKARAAACRRRMANGVAGVYRSSASRWSGASR</sequence>
<evidence type="ECO:0000313" key="1">
    <source>
        <dbReference type="EMBL" id="PRP70915.1"/>
    </source>
</evidence>
<name>A0A2S9X5G4_9NEIS</name>
<accession>A0A2S9X5G4</accession>
<dbReference type="Proteomes" id="UP000239469">
    <property type="component" value="Unassembled WGS sequence"/>
</dbReference>